<evidence type="ECO:0000256" key="5">
    <source>
        <dbReference type="ARBA" id="ARBA00023136"/>
    </source>
</evidence>
<feature type="transmembrane region" description="Helical" evidence="7">
    <location>
        <begin position="57"/>
        <end position="77"/>
    </location>
</feature>
<proteinExistence type="inferred from homology"/>
<keyword evidence="9" id="KW-1185">Reference proteome</keyword>
<evidence type="ECO:0000313" key="9">
    <source>
        <dbReference type="Proteomes" id="UP000315753"/>
    </source>
</evidence>
<accession>A0A540V5C3</accession>
<comment type="caution">
    <text evidence="8">The sequence shown here is derived from an EMBL/GenBank/DDBJ whole genome shotgun (WGS) entry which is preliminary data.</text>
</comment>
<gene>
    <name evidence="8" type="ORF">FKZ59_02350</name>
</gene>
<keyword evidence="4 7" id="KW-1133">Transmembrane helix</keyword>
<dbReference type="GO" id="GO:0005886">
    <property type="term" value="C:plasma membrane"/>
    <property type="evidence" value="ECO:0007669"/>
    <property type="project" value="UniProtKB-SubCell"/>
</dbReference>
<keyword evidence="5 7" id="KW-0472">Membrane</keyword>
<keyword evidence="3 6" id="KW-0812">Transmembrane</keyword>
<dbReference type="InterPro" id="IPR000390">
    <property type="entry name" value="Small_drug/metabolite_transptr"/>
</dbReference>
<keyword evidence="2" id="KW-1003">Cell membrane</keyword>
<dbReference type="GO" id="GO:0022857">
    <property type="term" value="F:transmembrane transporter activity"/>
    <property type="evidence" value="ECO:0007669"/>
    <property type="project" value="InterPro"/>
</dbReference>
<evidence type="ECO:0000256" key="3">
    <source>
        <dbReference type="ARBA" id="ARBA00022692"/>
    </source>
</evidence>
<evidence type="ECO:0000256" key="4">
    <source>
        <dbReference type="ARBA" id="ARBA00022989"/>
    </source>
</evidence>
<organism evidence="8 9">
    <name type="scientific">Ureibacillus terrenus</name>
    <dbReference type="NCBI Taxonomy" id="118246"/>
    <lineage>
        <taxon>Bacteria</taxon>
        <taxon>Bacillati</taxon>
        <taxon>Bacillota</taxon>
        <taxon>Bacilli</taxon>
        <taxon>Bacillales</taxon>
        <taxon>Caryophanaceae</taxon>
        <taxon>Ureibacillus</taxon>
    </lineage>
</organism>
<comment type="similarity">
    <text evidence="6">Belongs to the drug/metabolite transporter (DMT) superfamily. Small multidrug resistance (SMR) (TC 2.A.7.1) family.</text>
</comment>
<dbReference type="Gene3D" id="1.10.3730.20">
    <property type="match status" value="1"/>
</dbReference>
<dbReference type="Pfam" id="PF00893">
    <property type="entry name" value="Multi_Drug_Res"/>
    <property type="match status" value="1"/>
</dbReference>
<comment type="subcellular location">
    <subcellularLocation>
        <location evidence="1 6">Cell membrane</location>
        <topology evidence="1 6">Multi-pass membrane protein</topology>
    </subcellularLocation>
</comment>
<dbReference type="PANTHER" id="PTHR30561:SF7">
    <property type="entry name" value="GUANIDINIUM EFFLUX SYSTEM SUBUNIT GDNC-RELATED"/>
    <property type="match status" value="1"/>
</dbReference>
<feature type="transmembrane region" description="Helical" evidence="7">
    <location>
        <begin position="83"/>
        <end position="101"/>
    </location>
</feature>
<dbReference type="EMBL" id="VIGD01000002">
    <property type="protein sequence ID" value="TQE91955.1"/>
    <property type="molecule type" value="Genomic_DNA"/>
</dbReference>
<dbReference type="RefSeq" id="WP_141601129.1">
    <property type="nucleotide sequence ID" value="NZ_JARMSB010000008.1"/>
</dbReference>
<feature type="transmembrane region" description="Helical" evidence="7">
    <location>
        <begin position="28"/>
        <end position="45"/>
    </location>
</feature>
<dbReference type="AlphaFoldDB" id="A0A540V5C3"/>
<feature type="transmembrane region" description="Helical" evidence="7">
    <location>
        <begin position="5"/>
        <end position="22"/>
    </location>
</feature>
<dbReference type="InterPro" id="IPR037185">
    <property type="entry name" value="EmrE-like"/>
</dbReference>
<dbReference type="SUPFAM" id="SSF103481">
    <property type="entry name" value="Multidrug resistance efflux transporter EmrE"/>
    <property type="match status" value="1"/>
</dbReference>
<evidence type="ECO:0000256" key="1">
    <source>
        <dbReference type="ARBA" id="ARBA00004651"/>
    </source>
</evidence>
<evidence type="ECO:0000256" key="6">
    <source>
        <dbReference type="RuleBase" id="RU003942"/>
    </source>
</evidence>
<dbReference type="PANTHER" id="PTHR30561">
    <property type="entry name" value="SMR FAMILY PROTON-DEPENDENT DRUG EFFLUX TRANSPORTER SUGE"/>
    <property type="match status" value="1"/>
</dbReference>
<name>A0A540V5C3_9BACL</name>
<dbReference type="InterPro" id="IPR045324">
    <property type="entry name" value="Small_multidrug_res"/>
</dbReference>
<sequence length="112" mass="12104">MDRHWLSVYAAALFEVLWVVGLAHAEGFLGWTGTFVAIILSNLLLLRASRFLPAGTVYSVFVGLGSIGAVLSEMVFFGEPIQLLKLICILIIVAGVIGLKLSTDEEARKGLE</sequence>
<evidence type="ECO:0000313" key="8">
    <source>
        <dbReference type="EMBL" id="TQE91955.1"/>
    </source>
</evidence>
<evidence type="ECO:0000256" key="7">
    <source>
        <dbReference type="SAM" id="Phobius"/>
    </source>
</evidence>
<evidence type="ECO:0000256" key="2">
    <source>
        <dbReference type="ARBA" id="ARBA00022475"/>
    </source>
</evidence>
<dbReference type="OrthoDB" id="2168659at2"/>
<reference evidence="8 9" key="1">
    <citation type="submission" date="2019-06" db="EMBL/GenBank/DDBJ databases">
        <title>Genome sequence of Ureibacillus terrenus.</title>
        <authorList>
            <person name="Maclea K.S."/>
            <person name="Simoes M."/>
        </authorList>
    </citation>
    <scope>NUCLEOTIDE SEQUENCE [LARGE SCALE GENOMIC DNA]</scope>
    <source>
        <strain evidence="8 9">ATCC BAA-384</strain>
    </source>
</reference>
<protein>
    <submittedName>
        <fullName evidence="8">QacE family quaternary ammonium compound efflux SMR transporter</fullName>
    </submittedName>
</protein>
<dbReference type="Proteomes" id="UP000315753">
    <property type="component" value="Unassembled WGS sequence"/>
</dbReference>